<dbReference type="AlphaFoldDB" id="A0A915HRE3"/>
<evidence type="ECO:0000313" key="2">
    <source>
        <dbReference type="WBParaSite" id="nRc.2.0.1.t04010-RA"/>
    </source>
</evidence>
<reference evidence="2" key="1">
    <citation type="submission" date="2022-11" db="UniProtKB">
        <authorList>
            <consortium name="WormBaseParasite"/>
        </authorList>
    </citation>
    <scope>IDENTIFICATION</scope>
</reference>
<sequence length="140" mass="15652">MHDIRNAACACRPISGLEIAGYAQKSEVHEVDLDINRLRARNSKYQSVEKTHARISSQVDAISYEDTCPVDYPPGGIFYTISKNLDEKSLPMDELEMKKHGLVDSHCEHRPFQGEDNDAKLATVILTRQFLITTGFASVA</sequence>
<organism evidence="1 2">
    <name type="scientific">Romanomermis culicivorax</name>
    <name type="common">Nematode worm</name>
    <dbReference type="NCBI Taxonomy" id="13658"/>
    <lineage>
        <taxon>Eukaryota</taxon>
        <taxon>Metazoa</taxon>
        <taxon>Ecdysozoa</taxon>
        <taxon>Nematoda</taxon>
        <taxon>Enoplea</taxon>
        <taxon>Dorylaimia</taxon>
        <taxon>Mermithida</taxon>
        <taxon>Mermithoidea</taxon>
        <taxon>Mermithidae</taxon>
        <taxon>Romanomermis</taxon>
    </lineage>
</organism>
<dbReference type="Proteomes" id="UP000887565">
    <property type="component" value="Unplaced"/>
</dbReference>
<name>A0A915HRE3_ROMCU</name>
<protein>
    <submittedName>
        <fullName evidence="2">Uncharacterized protein</fullName>
    </submittedName>
</protein>
<proteinExistence type="predicted"/>
<keyword evidence="1" id="KW-1185">Reference proteome</keyword>
<accession>A0A915HRE3</accession>
<evidence type="ECO:0000313" key="1">
    <source>
        <dbReference type="Proteomes" id="UP000887565"/>
    </source>
</evidence>
<dbReference type="WBParaSite" id="nRc.2.0.1.t04010-RA">
    <property type="protein sequence ID" value="nRc.2.0.1.t04010-RA"/>
    <property type="gene ID" value="nRc.2.0.1.g04010"/>
</dbReference>